<dbReference type="Proteomes" id="UP000179118">
    <property type="component" value="Unassembled WGS sequence"/>
</dbReference>
<proteinExistence type="predicted"/>
<evidence type="ECO:0000313" key="3">
    <source>
        <dbReference type="Proteomes" id="UP000179118"/>
    </source>
</evidence>
<keyword evidence="1" id="KW-1133">Transmembrane helix</keyword>
<protein>
    <recommendedName>
        <fullName evidence="4">Type II secretion system protein GspG C-terminal domain-containing protein</fullName>
    </recommendedName>
</protein>
<feature type="transmembrane region" description="Helical" evidence="1">
    <location>
        <begin position="12"/>
        <end position="37"/>
    </location>
</feature>
<comment type="caution">
    <text evidence="2">The sequence shown here is derived from an EMBL/GenBank/DDBJ whole genome shotgun (WGS) entry which is preliminary data.</text>
</comment>
<name>A0A1G2S7I1_9BACT</name>
<dbReference type="InterPro" id="IPR012902">
    <property type="entry name" value="N_methyl_site"/>
</dbReference>
<evidence type="ECO:0000313" key="2">
    <source>
        <dbReference type="EMBL" id="OHA81074.1"/>
    </source>
</evidence>
<dbReference type="PROSITE" id="PS00409">
    <property type="entry name" value="PROKAR_NTER_METHYL"/>
    <property type="match status" value="1"/>
</dbReference>
<sequence length="238" mass="24863">MTSMNFKKERDGGFTLLELLIVISIIAILSVALVLVLNPAEALRKSRDAQRISDLSTMKTALGLYLTSTSTPYLGLTNNLPCFLTPGLTAPVTPTKIYYSSPTSITHTGLMGASAYAAAAVSVGAANLSLTDGTGWIPVNFDSLIGGSPISNIPVDPINTLNGNGGTTDGYATGISPASYFYRYACSATPLTFEMNAILESSAYTTGADDKRASDGGNNASFYEVGTNLKILDAGTDF</sequence>
<evidence type="ECO:0000256" key="1">
    <source>
        <dbReference type="SAM" id="Phobius"/>
    </source>
</evidence>
<reference evidence="2 3" key="1">
    <citation type="journal article" date="2016" name="Nat. Commun.">
        <title>Thousands of microbial genomes shed light on interconnected biogeochemical processes in an aquifer system.</title>
        <authorList>
            <person name="Anantharaman K."/>
            <person name="Brown C.T."/>
            <person name="Hug L.A."/>
            <person name="Sharon I."/>
            <person name="Castelle C.J."/>
            <person name="Probst A.J."/>
            <person name="Thomas B.C."/>
            <person name="Singh A."/>
            <person name="Wilkins M.J."/>
            <person name="Karaoz U."/>
            <person name="Brodie E.L."/>
            <person name="Williams K.H."/>
            <person name="Hubbard S.S."/>
            <person name="Banfield J.F."/>
        </authorList>
    </citation>
    <scope>NUCLEOTIDE SEQUENCE [LARGE SCALE GENOMIC DNA]</scope>
</reference>
<dbReference type="InterPro" id="IPR045584">
    <property type="entry name" value="Pilin-like"/>
</dbReference>
<accession>A0A1G2S7I1</accession>
<dbReference type="EMBL" id="MHUT01000011">
    <property type="protein sequence ID" value="OHA81074.1"/>
    <property type="molecule type" value="Genomic_DNA"/>
</dbReference>
<dbReference type="SUPFAM" id="SSF54523">
    <property type="entry name" value="Pili subunits"/>
    <property type="match status" value="1"/>
</dbReference>
<dbReference type="AlphaFoldDB" id="A0A1G2S7I1"/>
<organism evidence="2 3">
    <name type="scientific">Candidatus Yonathbacteria bacterium RIFCSPHIGHO2_02_FULL_44_14</name>
    <dbReference type="NCBI Taxonomy" id="1802724"/>
    <lineage>
        <taxon>Bacteria</taxon>
        <taxon>Candidatus Yonathiibacteriota</taxon>
    </lineage>
</organism>
<keyword evidence="1" id="KW-0472">Membrane</keyword>
<dbReference type="Gene3D" id="3.30.700.10">
    <property type="entry name" value="Glycoprotein, Type 4 Pilin"/>
    <property type="match status" value="1"/>
</dbReference>
<keyword evidence="1" id="KW-0812">Transmembrane</keyword>
<dbReference type="Pfam" id="PF07963">
    <property type="entry name" value="N_methyl"/>
    <property type="match status" value="1"/>
</dbReference>
<dbReference type="NCBIfam" id="TIGR02532">
    <property type="entry name" value="IV_pilin_GFxxxE"/>
    <property type="match status" value="1"/>
</dbReference>
<evidence type="ECO:0008006" key="4">
    <source>
        <dbReference type="Google" id="ProtNLM"/>
    </source>
</evidence>
<gene>
    <name evidence="2" type="ORF">A3D51_01845</name>
</gene>